<dbReference type="InterPro" id="IPR036864">
    <property type="entry name" value="Zn2-C6_fun-type_DNA-bd_sf"/>
</dbReference>
<comment type="caution">
    <text evidence="5">The sequence shown here is derived from an EMBL/GenBank/DDBJ whole genome shotgun (WGS) entry which is preliminary data.</text>
</comment>
<dbReference type="GO" id="GO:0000981">
    <property type="term" value="F:DNA-binding transcription factor activity, RNA polymerase II-specific"/>
    <property type="evidence" value="ECO:0007669"/>
    <property type="project" value="InterPro"/>
</dbReference>
<feature type="compositionally biased region" description="Low complexity" evidence="3">
    <location>
        <begin position="12"/>
        <end position="23"/>
    </location>
</feature>
<feature type="compositionally biased region" description="Pro residues" evidence="3">
    <location>
        <begin position="536"/>
        <end position="556"/>
    </location>
</feature>
<feature type="region of interest" description="Disordered" evidence="3">
    <location>
        <begin position="75"/>
        <end position="110"/>
    </location>
</feature>
<organism evidence="5 6">
    <name type="scientific">Rhodotorula paludigena</name>
    <dbReference type="NCBI Taxonomy" id="86838"/>
    <lineage>
        <taxon>Eukaryota</taxon>
        <taxon>Fungi</taxon>
        <taxon>Dikarya</taxon>
        <taxon>Basidiomycota</taxon>
        <taxon>Pucciniomycotina</taxon>
        <taxon>Microbotryomycetes</taxon>
        <taxon>Sporidiobolales</taxon>
        <taxon>Sporidiobolaceae</taxon>
        <taxon>Rhodotorula</taxon>
    </lineage>
</organism>
<protein>
    <recommendedName>
        <fullName evidence="4">Zn(2)-C6 fungal-type domain-containing protein</fullName>
    </recommendedName>
</protein>
<dbReference type="PANTHER" id="PTHR31001">
    <property type="entry name" value="UNCHARACTERIZED TRANSCRIPTIONAL REGULATORY PROTEIN"/>
    <property type="match status" value="1"/>
</dbReference>
<feature type="compositionally biased region" description="Polar residues" evidence="3">
    <location>
        <begin position="1"/>
        <end position="11"/>
    </location>
</feature>
<dbReference type="EMBL" id="BQKY01000004">
    <property type="protein sequence ID" value="GJN89300.1"/>
    <property type="molecule type" value="Genomic_DNA"/>
</dbReference>
<proteinExistence type="predicted"/>
<evidence type="ECO:0000313" key="6">
    <source>
        <dbReference type="Proteomes" id="UP001342314"/>
    </source>
</evidence>
<accession>A0AAV5G9T3</accession>
<dbReference type="InterPro" id="IPR001138">
    <property type="entry name" value="Zn2Cys6_DnaBD"/>
</dbReference>
<dbReference type="InterPro" id="IPR050613">
    <property type="entry name" value="Sec_Metabolite_Reg"/>
</dbReference>
<feature type="region of interest" description="Disordered" evidence="3">
    <location>
        <begin position="536"/>
        <end position="580"/>
    </location>
</feature>
<evidence type="ECO:0000256" key="2">
    <source>
        <dbReference type="ARBA" id="ARBA00023242"/>
    </source>
</evidence>
<dbReference type="PROSITE" id="PS00463">
    <property type="entry name" value="ZN2_CY6_FUNGAL_1"/>
    <property type="match status" value="1"/>
</dbReference>
<evidence type="ECO:0000259" key="4">
    <source>
        <dbReference type="PROSITE" id="PS50048"/>
    </source>
</evidence>
<evidence type="ECO:0000256" key="3">
    <source>
        <dbReference type="SAM" id="MobiDB-lite"/>
    </source>
</evidence>
<dbReference type="Proteomes" id="UP001342314">
    <property type="component" value="Unassembled WGS sequence"/>
</dbReference>
<evidence type="ECO:0000256" key="1">
    <source>
        <dbReference type="ARBA" id="ARBA00004123"/>
    </source>
</evidence>
<keyword evidence="6" id="KW-1185">Reference proteome</keyword>
<name>A0AAV5G9T3_9BASI</name>
<feature type="region of interest" description="Disordered" evidence="3">
    <location>
        <begin position="1"/>
        <end position="30"/>
    </location>
</feature>
<dbReference type="GO" id="GO:0008270">
    <property type="term" value="F:zinc ion binding"/>
    <property type="evidence" value="ECO:0007669"/>
    <property type="project" value="InterPro"/>
</dbReference>
<evidence type="ECO:0000313" key="5">
    <source>
        <dbReference type="EMBL" id="GJN89300.1"/>
    </source>
</evidence>
<reference evidence="5 6" key="1">
    <citation type="submission" date="2021-12" db="EMBL/GenBank/DDBJ databases">
        <title>High titer production of polyol ester of fatty acids by Rhodotorula paludigena BS15 towards product separation-free biomass refinery.</title>
        <authorList>
            <person name="Mano J."/>
            <person name="Ono H."/>
            <person name="Tanaka T."/>
            <person name="Naito K."/>
            <person name="Sushida H."/>
            <person name="Ike M."/>
            <person name="Tokuyasu K."/>
            <person name="Kitaoka M."/>
        </authorList>
    </citation>
    <scope>NUCLEOTIDE SEQUENCE [LARGE SCALE GENOMIC DNA]</scope>
    <source>
        <strain evidence="5 6">BS15</strain>
    </source>
</reference>
<dbReference type="Gene3D" id="4.10.240.10">
    <property type="entry name" value="Zn(2)-C6 fungal-type DNA-binding domain"/>
    <property type="match status" value="1"/>
</dbReference>
<comment type="subcellular location">
    <subcellularLocation>
        <location evidence="1">Nucleus</location>
    </subcellularLocation>
</comment>
<feature type="domain" description="Zn(2)-C6 fungal-type" evidence="4">
    <location>
        <begin position="117"/>
        <end position="147"/>
    </location>
</feature>
<dbReference type="GO" id="GO:0005634">
    <property type="term" value="C:nucleus"/>
    <property type="evidence" value="ECO:0007669"/>
    <property type="project" value="UniProtKB-SubCell"/>
</dbReference>
<keyword evidence="2" id="KW-0539">Nucleus</keyword>
<dbReference type="AlphaFoldDB" id="A0AAV5G9T3"/>
<gene>
    <name evidence="5" type="ORF">Rhopal_002280-T1</name>
</gene>
<dbReference type="Pfam" id="PF00172">
    <property type="entry name" value="Zn_clus"/>
    <property type="match status" value="1"/>
</dbReference>
<feature type="compositionally biased region" description="Polar residues" evidence="3">
    <location>
        <begin position="560"/>
        <end position="580"/>
    </location>
</feature>
<dbReference type="CDD" id="cd00067">
    <property type="entry name" value="GAL4"/>
    <property type="match status" value="1"/>
</dbReference>
<dbReference type="SUPFAM" id="SSF57701">
    <property type="entry name" value="Zn2/Cys6 DNA-binding domain"/>
    <property type="match status" value="1"/>
</dbReference>
<dbReference type="PROSITE" id="PS50048">
    <property type="entry name" value="ZN2_CY6_FUNGAL_2"/>
    <property type="match status" value="1"/>
</dbReference>
<sequence length="637" mass="68828">MSQLDWAQATASISTSSSRSPDSVPANAFSPLHVAAEPPINATELSQGFNAAYEHAALDFGVLAPPPAFPPVAAASLKRSADGDESNQDLKLSNARMPKKPKPRPPAPEGAIVADKSCAVCRSRKVRCNRIVPRCDHCTTRNEDCDLKDWRPKPKIKPTDPARVAALEARLAELEEQLARGQSHDIPADAFVFPAHVNEFSPTNAIANNHFATRTGLAEPRAIGHRSLDWRLAEPHMAPEDELDHPNAPLLSAGTRRQNACQVLLDKAYDSNHQQGISETATVENLAALLSILQLALFTEMFVRFSHGGPLRSLMGPLHQSPAKIASLTPRAVVQIVAPSLGAAQPPEERGSSIMQVWSIIRLDRDLLDLLDIVHVHLATPAARDLEPAIQAESLSRVRKALRRRAYYLKCYVAGADVHMTFHELYQLELLPEWTKLALQRVGDIGGPLSAEEEVNEVELGWFIEGLQHSCYYHPLSESRLFELAPHFDPLLRLDLSPQLAHLALPLPSTPQRAAAASPQLAARADALPLPPIPPIDPLLPFPSPPTSQLPPPPLGFSPYLNTPASPLQSEPSAPHRSTSALSLPSLFDFNPLLPVQSDEPGHGAADSNSVGVGAIHGSAESEWTFGESSIGAGGLF</sequence>